<sequence length="152" mass="16090">MDANFRDASLKRTPLGRRLKSWDITETLRNAKKILKTFTSTTNVLRAGGLGDKMLEALYGNANNRNHEGNASNDGNPNSNYNKVTVAKGGGLGVSSVAASLHVVAPLSTREIASTAAATVALKATTPPPVSTERLKGRGYCRDTESCCGPSR</sequence>
<dbReference type="AlphaFoldDB" id="A0AA38LPW6"/>
<protein>
    <submittedName>
        <fullName evidence="2">Uncharacterized protein</fullName>
    </submittedName>
</protein>
<comment type="caution">
    <text evidence="2">The sequence shown here is derived from an EMBL/GenBank/DDBJ whole genome shotgun (WGS) entry which is preliminary data.</text>
</comment>
<accession>A0AA38LPW6</accession>
<dbReference type="Proteomes" id="UP000824469">
    <property type="component" value="Unassembled WGS sequence"/>
</dbReference>
<proteinExistence type="predicted"/>
<name>A0AA38LPW6_TAXCH</name>
<gene>
    <name evidence="2" type="ORF">KI387_002428</name>
</gene>
<feature type="non-terminal residue" evidence="2">
    <location>
        <position position="152"/>
    </location>
</feature>
<evidence type="ECO:0000313" key="2">
    <source>
        <dbReference type="EMBL" id="KAH9330320.1"/>
    </source>
</evidence>
<reference evidence="2 3" key="1">
    <citation type="journal article" date="2021" name="Nat. Plants">
        <title>The Taxus genome provides insights into paclitaxel biosynthesis.</title>
        <authorList>
            <person name="Xiong X."/>
            <person name="Gou J."/>
            <person name="Liao Q."/>
            <person name="Li Y."/>
            <person name="Zhou Q."/>
            <person name="Bi G."/>
            <person name="Li C."/>
            <person name="Du R."/>
            <person name="Wang X."/>
            <person name="Sun T."/>
            <person name="Guo L."/>
            <person name="Liang H."/>
            <person name="Lu P."/>
            <person name="Wu Y."/>
            <person name="Zhang Z."/>
            <person name="Ro D.K."/>
            <person name="Shang Y."/>
            <person name="Huang S."/>
            <person name="Yan J."/>
        </authorList>
    </citation>
    <scope>NUCLEOTIDE SEQUENCE [LARGE SCALE GENOMIC DNA]</scope>
    <source>
        <strain evidence="2">Ta-2019</strain>
    </source>
</reference>
<keyword evidence="3" id="KW-1185">Reference proteome</keyword>
<dbReference type="EMBL" id="JAHRHJ020000001">
    <property type="protein sequence ID" value="KAH9330320.1"/>
    <property type="molecule type" value="Genomic_DNA"/>
</dbReference>
<evidence type="ECO:0000313" key="3">
    <source>
        <dbReference type="Proteomes" id="UP000824469"/>
    </source>
</evidence>
<evidence type="ECO:0000256" key="1">
    <source>
        <dbReference type="SAM" id="MobiDB-lite"/>
    </source>
</evidence>
<feature type="region of interest" description="Disordered" evidence="1">
    <location>
        <begin position="61"/>
        <end position="83"/>
    </location>
</feature>
<organism evidence="2 3">
    <name type="scientific">Taxus chinensis</name>
    <name type="common">Chinese yew</name>
    <name type="synonym">Taxus wallichiana var. chinensis</name>
    <dbReference type="NCBI Taxonomy" id="29808"/>
    <lineage>
        <taxon>Eukaryota</taxon>
        <taxon>Viridiplantae</taxon>
        <taxon>Streptophyta</taxon>
        <taxon>Embryophyta</taxon>
        <taxon>Tracheophyta</taxon>
        <taxon>Spermatophyta</taxon>
        <taxon>Pinopsida</taxon>
        <taxon>Pinidae</taxon>
        <taxon>Conifers II</taxon>
        <taxon>Cupressales</taxon>
        <taxon>Taxaceae</taxon>
        <taxon>Taxus</taxon>
    </lineage>
</organism>